<dbReference type="AlphaFoldDB" id="A0A7J6X311"/>
<evidence type="ECO:0000313" key="2">
    <source>
        <dbReference type="Proteomes" id="UP000554482"/>
    </source>
</evidence>
<proteinExistence type="predicted"/>
<comment type="caution">
    <text evidence="1">The sequence shown here is derived from an EMBL/GenBank/DDBJ whole genome shotgun (WGS) entry which is preliminary data.</text>
</comment>
<name>A0A7J6X311_THATH</name>
<dbReference type="Proteomes" id="UP000554482">
    <property type="component" value="Unassembled WGS sequence"/>
</dbReference>
<organism evidence="1 2">
    <name type="scientific">Thalictrum thalictroides</name>
    <name type="common">Rue-anemone</name>
    <name type="synonym">Anemone thalictroides</name>
    <dbReference type="NCBI Taxonomy" id="46969"/>
    <lineage>
        <taxon>Eukaryota</taxon>
        <taxon>Viridiplantae</taxon>
        <taxon>Streptophyta</taxon>
        <taxon>Embryophyta</taxon>
        <taxon>Tracheophyta</taxon>
        <taxon>Spermatophyta</taxon>
        <taxon>Magnoliopsida</taxon>
        <taxon>Ranunculales</taxon>
        <taxon>Ranunculaceae</taxon>
        <taxon>Thalictroideae</taxon>
        <taxon>Thalictrum</taxon>
    </lineage>
</organism>
<sequence>MHFFGGSVIPPGLLGFFWQQSNGHMTGAYFFFTENEIIPNKFGLLFYGSISILESFIAKMDPISVHKGNLQR</sequence>
<gene>
    <name evidence="1" type="ORF">FRX31_006678</name>
</gene>
<evidence type="ECO:0000313" key="1">
    <source>
        <dbReference type="EMBL" id="KAF5203733.1"/>
    </source>
</evidence>
<dbReference type="EMBL" id="JABWDY010006365">
    <property type="protein sequence ID" value="KAF5203733.1"/>
    <property type="molecule type" value="Genomic_DNA"/>
</dbReference>
<keyword evidence="2" id="KW-1185">Reference proteome</keyword>
<accession>A0A7J6X311</accession>
<protein>
    <submittedName>
        <fullName evidence="1">Uncharacterized protein</fullName>
    </submittedName>
</protein>
<reference evidence="1 2" key="1">
    <citation type="submission" date="2020-06" db="EMBL/GenBank/DDBJ databases">
        <title>Transcriptomic and genomic resources for Thalictrum thalictroides and T. hernandezii: Facilitating candidate gene discovery in an emerging model plant lineage.</title>
        <authorList>
            <person name="Arias T."/>
            <person name="Riano-Pachon D.M."/>
            <person name="Di Stilio V.S."/>
        </authorList>
    </citation>
    <scope>NUCLEOTIDE SEQUENCE [LARGE SCALE GENOMIC DNA]</scope>
    <source>
        <strain evidence="2">cv. WT478/WT964</strain>
        <tissue evidence="1">Leaves</tissue>
    </source>
</reference>